<evidence type="ECO:0000256" key="10">
    <source>
        <dbReference type="ARBA" id="ARBA00023170"/>
    </source>
</evidence>
<evidence type="ECO:0000313" key="21">
    <source>
        <dbReference type="Proteomes" id="UP000195402"/>
    </source>
</evidence>
<keyword evidence="10 15" id="KW-0675">Receptor</keyword>
<dbReference type="Pfam" id="PF10613">
    <property type="entry name" value="Lig_chan-Glu_bd"/>
    <property type="match status" value="1"/>
</dbReference>
<keyword evidence="13 15" id="KW-0407">Ion channel</keyword>
<gene>
    <name evidence="20" type="ORF">BVC80_1097g15</name>
</gene>
<evidence type="ECO:0000256" key="6">
    <source>
        <dbReference type="ARBA" id="ARBA00022729"/>
    </source>
</evidence>
<comment type="subunit">
    <text evidence="3">May form heteromers.</text>
</comment>
<dbReference type="OMA" id="ENIWHIK"/>
<dbReference type="PANTHER" id="PTHR34836:SF1">
    <property type="entry name" value="OS09G0428600 PROTEIN"/>
    <property type="match status" value="1"/>
</dbReference>
<dbReference type="SUPFAM" id="SSF53850">
    <property type="entry name" value="Periplasmic binding protein-like II"/>
    <property type="match status" value="1"/>
</dbReference>
<feature type="disulfide bond" evidence="16">
    <location>
        <begin position="663"/>
        <end position="724"/>
    </location>
</feature>
<keyword evidence="4 15" id="KW-0813">Transport</keyword>
<dbReference type="InterPro" id="IPR028082">
    <property type="entry name" value="Peripla_BP_I"/>
</dbReference>
<feature type="transmembrane region" description="Helical" evidence="18">
    <location>
        <begin position="501"/>
        <end position="519"/>
    </location>
</feature>
<evidence type="ECO:0000256" key="9">
    <source>
        <dbReference type="ARBA" id="ARBA00023136"/>
    </source>
</evidence>
<proteinExistence type="inferred from homology"/>
<dbReference type="InterPro" id="IPR019594">
    <property type="entry name" value="Glu/Gly-bd"/>
</dbReference>
<feature type="domain" description="Ionotropic glutamate receptor C-terminal" evidence="19">
    <location>
        <begin position="374"/>
        <end position="721"/>
    </location>
</feature>
<dbReference type="FunFam" id="3.40.50.2300:FF:000188">
    <property type="entry name" value="Glutamate receptor"/>
    <property type="match status" value="1"/>
</dbReference>
<dbReference type="InterPro" id="IPR017103">
    <property type="entry name" value="Iontropic_Glu_rcpt_pln"/>
</dbReference>
<dbReference type="InterPro" id="IPR001320">
    <property type="entry name" value="Iontro_rcpt_C"/>
</dbReference>
<evidence type="ECO:0000256" key="12">
    <source>
        <dbReference type="ARBA" id="ARBA00023286"/>
    </source>
</evidence>
<dbReference type="EMBL" id="MVGT01003607">
    <property type="protein sequence ID" value="OVA03673.1"/>
    <property type="molecule type" value="Genomic_DNA"/>
</dbReference>
<keyword evidence="5 18" id="KW-0812">Transmembrane</keyword>
<dbReference type="InParanoid" id="A0A200PZN4"/>
<keyword evidence="6" id="KW-0732">Signal</keyword>
<dbReference type="InterPro" id="IPR015683">
    <property type="entry name" value="Ionotropic_Glu_rcpt"/>
</dbReference>
<feature type="compositionally biased region" description="Basic and acidic residues" evidence="17">
    <location>
        <begin position="802"/>
        <end position="822"/>
    </location>
</feature>
<dbReference type="Proteomes" id="UP000195402">
    <property type="component" value="Unassembled WGS sequence"/>
</dbReference>
<evidence type="ECO:0000256" key="3">
    <source>
        <dbReference type="ARBA" id="ARBA00011095"/>
    </source>
</evidence>
<evidence type="ECO:0000256" key="8">
    <source>
        <dbReference type="ARBA" id="ARBA00023065"/>
    </source>
</evidence>
<keyword evidence="8 15" id="KW-0406">Ion transport</keyword>
<evidence type="ECO:0000256" key="2">
    <source>
        <dbReference type="ARBA" id="ARBA00008685"/>
    </source>
</evidence>
<dbReference type="STRING" id="56857.A0A200PZN4"/>
<evidence type="ECO:0000256" key="7">
    <source>
        <dbReference type="ARBA" id="ARBA00022989"/>
    </source>
</evidence>
<dbReference type="GO" id="GO:0016020">
    <property type="term" value="C:membrane"/>
    <property type="evidence" value="ECO:0007669"/>
    <property type="project" value="UniProtKB-SubCell"/>
</dbReference>
<name>A0A200PZN4_MACCD</name>
<dbReference type="SUPFAM" id="SSF53822">
    <property type="entry name" value="Periplasmic binding protein-like I"/>
    <property type="match status" value="1"/>
</dbReference>
<dbReference type="Gene3D" id="3.40.50.2300">
    <property type="match status" value="2"/>
</dbReference>
<feature type="transmembrane region" description="Helical" evidence="18">
    <location>
        <begin position="561"/>
        <end position="581"/>
    </location>
</feature>
<dbReference type="CDD" id="cd13686">
    <property type="entry name" value="GluR_Plant"/>
    <property type="match status" value="1"/>
</dbReference>
<evidence type="ECO:0000256" key="11">
    <source>
        <dbReference type="ARBA" id="ARBA00023180"/>
    </source>
</evidence>
<dbReference type="PANTHER" id="PTHR34836">
    <property type="entry name" value="OS06G0188250 PROTEIN"/>
    <property type="match status" value="1"/>
</dbReference>
<comment type="function">
    <text evidence="15">Glutamate-gated receptor that probably acts as non-selective cation channel.</text>
</comment>
<evidence type="ECO:0000259" key="19">
    <source>
        <dbReference type="SMART" id="SM00079"/>
    </source>
</evidence>
<dbReference type="Pfam" id="PF01094">
    <property type="entry name" value="ANF_receptor"/>
    <property type="match status" value="1"/>
</dbReference>
<keyword evidence="11" id="KW-0325">Glycoprotein</keyword>
<dbReference type="Gene3D" id="3.40.190.10">
    <property type="entry name" value="Periplasmic binding protein-like II"/>
    <property type="match status" value="1"/>
</dbReference>
<keyword evidence="21" id="KW-1185">Reference proteome</keyword>
<keyword evidence="7 18" id="KW-1133">Transmembrane helix</keyword>
<evidence type="ECO:0000256" key="16">
    <source>
        <dbReference type="PIRSR" id="PIRSR037090-50"/>
    </source>
</evidence>
<sequence length="874" mass="98113">MGRIALDLIKNVRVQAIIGPETSEEADFITYMGNKAHIPIISFSAISSSLSPIHFPYFVRVAQNDSSQVKAIVAVVQAYRWKELSIIHDDSQSRSASVLFLTDALQKTGTLVSHRTVLPTTANETIIKDSLRELRGMSTRVFIVHLSSSLGTRFFLNAHKEGMMQSGCVWIITCELTDLMAYMDPSVIYSMNGVIGVKTHVPPSKALRKFKLQWRRHFEQDHLQARILQPNVYALWAYDAIFLMAMAANRVRSHLNRDSPSSTPNNRTTRNMTDLFDTGVSPMGSKFLQSVRTTQFTGLSGEIQLVDGQLESSAFKIVNVIGKRDQPIGYWTPNAGLSQSLEPKDMDKNYSANTEDFGVVTWPGGTKATPRAMKLKIGVPCKSGFVEFVNVSHCTNSSKVSGFSTDIFDAVMQGMPYEYEYIPFGSADGVSAGDYDNLTYHVFLKQFDIVVGDVTIIANRSKYVDFTQPYSLSGVQLIVPRNEDNFTKSLWWFTTPLTKELWFTTILFFVFKGILVLIFENGRNPEFQGSRSQQLGKVLSFSFSTLVFANREKLESNYSRFIVNMWTFAVFILVTCFGANLTSMLTIKNLQVTNIDSLRMSGKFVGYQSGSFVLGLLKDLRFDERNLKQLSTVEEYAEALRNGSVSAILDELPYIRVFLAKYCREFTVTGPTYPTGGFGFVFPKDSPLLSDVSKSVLEFAEGESMHKGQKIHDIENKWFGSEICGDPLLNDGKSNPLQLYSFESIFITVGGASVIALFMFFVSSIHKKAKDGSLAEMLNKKSLGERFCDMSRCFRFNKKKPPPRETEQPQKTEEMHQIHEQLPDTSSVERQGTNDNDERHGIIKAGSLVIEMTPADNHSEITVVEEVTPTHRIE</sequence>
<organism evidence="20 21">
    <name type="scientific">Macleaya cordata</name>
    <name type="common">Five-seeded plume-poppy</name>
    <name type="synonym">Bocconia cordata</name>
    <dbReference type="NCBI Taxonomy" id="56857"/>
    <lineage>
        <taxon>Eukaryota</taxon>
        <taxon>Viridiplantae</taxon>
        <taxon>Streptophyta</taxon>
        <taxon>Embryophyta</taxon>
        <taxon>Tracheophyta</taxon>
        <taxon>Spermatophyta</taxon>
        <taxon>Magnoliopsida</taxon>
        <taxon>Ranunculales</taxon>
        <taxon>Papaveraceae</taxon>
        <taxon>Papaveroideae</taxon>
        <taxon>Macleaya</taxon>
    </lineage>
</organism>
<evidence type="ECO:0000256" key="17">
    <source>
        <dbReference type="SAM" id="MobiDB-lite"/>
    </source>
</evidence>
<dbReference type="GO" id="GO:0015276">
    <property type="term" value="F:ligand-gated monoatomic ion channel activity"/>
    <property type="evidence" value="ECO:0007669"/>
    <property type="project" value="InterPro"/>
</dbReference>
<evidence type="ECO:0000313" key="20">
    <source>
        <dbReference type="EMBL" id="OVA03673.1"/>
    </source>
</evidence>
<dbReference type="PIRSF" id="PIRSF037090">
    <property type="entry name" value="Iontro_Glu-like_rcpt_pln"/>
    <property type="match status" value="1"/>
</dbReference>
<feature type="compositionally biased region" description="Polar residues" evidence="17">
    <location>
        <begin position="823"/>
        <end position="834"/>
    </location>
</feature>
<evidence type="ECO:0000256" key="5">
    <source>
        <dbReference type="ARBA" id="ARBA00022692"/>
    </source>
</evidence>
<evidence type="ECO:0000256" key="14">
    <source>
        <dbReference type="ARBA" id="ARBA00049638"/>
    </source>
</evidence>
<comment type="subcellular location">
    <subcellularLocation>
        <location evidence="1">Membrane</location>
        <topology evidence="1">Multi-pass membrane protein</topology>
    </subcellularLocation>
</comment>
<evidence type="ECO:0000256" key="13">
    <source>
        <dbReference type="ARBA" id="ARBA00023303"/>
    </source>
</evidence>
<comment type="caution">
    <text evidence="20">The sequence shown here is derived from an EMBL/GenBank/DDBJ whole genome shotgun (WGS) entry which is preliminary data.</text>
</comment>
<dbReference type="FunFam" id="3.40.190.10:FF:000054">
    <property type="entry name" value="Glutamate receptor"/>
    <property type="match status" value="1"/>
</dbReference>
<evidence type="ECO:0000256" key="4">
    <source>
        <dbReference type="ARBA" id="ARBA00022448"/>
    </source>
</evidence>
<dbReference type="SMART" id="SM00079">
    <property type="entry name" value="PBPe"/>
    <property type="match status" value="1"/>
</dbReference>
<accession>A0A200PZN4</accession>
<comment type="similarity">
    <text evidence="2 15">Belongs to the glutamate-gated ion channel (TC 1.A.10.1) family.</text>
</comment>
<evidence type="ECO:0000256" key="18">
    <source>
        <dbReference type="SAM" id="Phobius"/>
    </source>
</evidence>
<comment type="function">
    <text evidence="14">Glutamate-gated receptor that probably acts as a non-selective cation channel. May be involved in light-signal transduction and calcium homeostasis via the regulation of calcium influx into cells.</text>
</comment>
<keyword evidence="16" id="KW-1015">Disulfide bond</keyword>
<feature type="transmembrane region" description="Helical" evidence="18">
    <location>
        <begin position="739"/>
        <end position="762"/>
    </location>
</feature>
<dbReference type="AlphaFoldDB" id="A0A200PZN4"/>
<evidence type="ECO:0000256" key="1">
    <source>
        <dbReference type="ARBA" id="ARBA00004141"/>
    </source>
</evidence>
<evidence type="ECO:0000256" key="15">
    <source>
        <dbReference type="PIRNR" id="PIRNR037090"/>
    </source>
</evidence>
<reference evidence="20 21" key="1">
    <citation type="journal article" date="2017" name="Mol. Plant">
        <title>The Genome of Medicinal Plant Macleaya cordata Provides New Insights into Benzylisoquinoline Alkaloids Metabolism.</title>
        <authorList>
            <person name="Liu X."/>
            <person name="Liu Y."/>
            <person name="Huang P."/>
            <person name="Ma Y."/>
            <person name="Qing Z."/>
            <person name="Tang Q."/>
            <person name="Cao H."/>
            <person name="Cheng P."/>
            <person name="Zheng Y."/>
            <person name="Yuan Z."/>
            <person name="Zhou Y."/>
            <person name="Liu J."/>
            <person name="Tang Z."/>
            <person name="Zhuo Y."/>
            <person name="Zhang Y."/>
            <person name="Yu L."/>
            <person name="Huang J."/>
            <person name="Yang P."/>
            <person name="Peng Q."/>
            <person name="Zhang J."/>
            <person name="Jiang W."/>
            <person name="Zhang Z."/>
            <person name="Lin K."/>
            <person name="Ro D.K."/>
            <person name="Chen X."/>
            <person name="Xiong X."/>
            <person name="Shang Y."/>
            <person name="Huang S."/>
            <person name="Zeng J."/>
        </authorList>
    </citation>
    <scope>NUCLEOTIDE SEQUENCE [LARGE SCALE GENOMIC DNA]</scope>
    <source>
        <strain evidence="21">cv. BLH2017</strain>
        <tissue evidence="20">Root</tissue>
    </source>
</reference>
<protein>
    <recommendedName>
        <fullName evidence="15">Glutamate receptor</fullName>
    </recommendedName>
</protein>
<dbReference type="Pfam" id="PF00060">
    <property type="entry name" value="Lig_chan"/>
    <property type="match status" value="1"/>
</dbReference>
<keyword evidence="9 15" id="KW-0472">Membrane</keyword>
<dbReference type="InterPro" id="IPR001828">
    <property type="entry name" value="ANF_lig-bd_rcpt"/>
</dbReference>
<dbReference type="OrthoDB" id="5984008at2759"/>
<keyword evidence="12 15" id="KW-1071">Ligand-gated ion channel</keyword>
<feature type="region of interest" description="Disordered" evidence="17">
    <location>
        <begin position="798"/>
        <end position="839"/>
    </location>
</feature>
<dbReference type="Gene3D" id="1.10.287.70">
    <property type="match status" value="1"/>
</dbReference>